<feature type="transmembrane region" description="Helical" evidence="1">
    <location>
        <begin position="83"/>
        <end position="106"/>
    </location>
</feature>
<keyword evidence="1" id="KW-0812">Transmembrane</keyword>
<evidence type="ECO:0000313" key="3">
    <source>
        <dbReference type="Proteomes" id="UP000274046"/>
    </source>
</evidence>
<protein>
    <recommendedName>
        <fullName evidence="4">Integral membrane protein</fullName>
    </recommendedName>
</protein>
<organism evidence="2 3">
    <name type="scientific">Pedobacter jejuensis</name>
    <dbReference type="NCBI Taxonomy" id="1268550"/>
    <lineage>
        <taxon>Bacteria</taxon>
        <taxon>Pseudomonadati</taxon>
        <taxon>Bacteroidota</taxon>
        <taxon>Sphingobacteriia</taxon>
        <taxon>Sphingobacteriales</taxon>
        <taxon>Sphingobacteriaceae</taxon>
        <taxon>Pedobacter</taxon>
    </lineage>
</organism>
<comment type="caution">
    <text evidence="2">The sequence shown here is derived from an EMBL/GenBank/DDBJ whole genome shotgun (WGS) entry which is preliminary data.</text>
</comment>
<dbReference type="Proteomes" id="UP000274046">
    <property type="component" value="Unassembled WGS sequence"/>
</dbReference>
<evidence type="ECO:0000256" key="1">
    <source>
        <dbReference type="SAM" id="Phobius"/>
    </source>
</evidence>
<dbReference type="RefSeq" id="WP_123206452.1">
    <property type="nucleotide sequence ID" value="NZ_RBEE01000025.1"/>
</dbReference>
<sequence>MNLNIIGYFIFITIIVLIIVFVGKICYRNGNIFVAELIPDHLDVCQQINKTLLVAYYLVNIGYCAMTLVGWEEVKNPLQLVEVLSIKIATIICILSILHYLNILLLTTNINKLIK</sequence>
<accession>A0A3N0BSP8</accession>
<keyword evidence="1" id="KW-0472">Membrane</keyword>
<feature type="transmembrane region" description="Helical" evidence="1">
    <location>
        <begin position="6"/>
        <end position="27"/>
    </location>
</feature>
<reference evidence="2 3" key="1">
    <citation type="submission" date="2018-10" db="EMBL/GenBank/DDBJ databases">
        <title>Genome sequencing of Pedobacter jejuensis TNB23.</title>
        <authorList>
            <person name="Cho Y.-J."/>
            <person name="Cho A."/>
            <person name="Kim O.-S."/>
        </authorList>
    </citation>
    <scope>NUCLEOTIDE SEQUENCE [LARGE SCALE GENOMIC DNA]</scope>
    <source>
        <strain evidence="2 3">TNB23</strain>
    </source>
</reference>
<dbReference type="EMBL" id="RBEE01000025">
    <property type="protein sequence ID" value="RNL51859.1"/>
    <property type="molecule type" value="Genomic_DNA"/>
</dbReference>
<keyword evidence="3" id="KW-1185">Reference proteome</keyword>
<gene>
    <name evidence="2" type="ORF">D7004_13770</name>
</gene>
<feature type="transmembrane region" description="Helical" evidence="1">
    <location>
        <begin position="48"/>
        <end position="71"/>
    </location>
</feature>
<dbReference type="OrthoDB" id="193443at2"/>
<keyword evidence="1" id="KW-1133">Transmembrane helix</keyword>
<dbReference type="AlphaFoldDB" id="A0A3N0BSP8"/>
<evidence type="ECO:0008006" key="4">
    <source>
        <dbReference type="Google" id="ProtNLM"/>
    </source>
</evidence>
<name>A0A3N0BSP8_9SPHI</name>
<evidence type="ECO:0000313" key="2">
    <source>
        <dbReference type="EMBL" id="RNL51859.1"/>
    </source>
</evidence>
<proteinExistence type="predicted"/>